<keyword evidence="2" id="KW-1003">Cell membrane</keyword>
<feature type="transmembrane region" description="Helical" evidence="9">
    <location>
        <begin position="251"/>
        <end position="274"/>
    </location>
</feature>
<keyword evidence="5" id="KW-0297">G-protein coupled receptor</keyword>
<evidence type="ECO:0000256" key="1">
    <source>
        <dbReference type="ARBA" id="ARBA00004651"/>
    </source>
</evidence>
<evidence type="ECO:0000313" key="12">
    <source>
        <dbReference type="Proteomes" id="UP000828390"/>
    </source>
</evidence>
<organism evidence="11 12">
    <name type="scientific">Dreissena polymorpha</name>
    <name type="common">Zebra mussel</name>
    <name type="synonym">Mytilus polymorpha</name>
    <dbReference type="NCBI Taxonomy" id="45954"/>
    <lineage>
        <taxon>Eukaryota</taxon>
        <taxon>Metazoa</taxon>
        <taxon>Spiralia</taxon>
        <taxon>Lophotrochozoa</taxon>
        <taxon>Mollusca</taxon>
        <taxon>Bivalvia</taxon>
        <taxon>Autobranchia</taxon>
        <taxon>Heteroconchia</taxon>
        <taxon>Euheterodonta</taxon>
        <taxon>Imparidentia</taxon>
        <taxon>Neoheterodontei</taxon>
        <taxon>Myida</taxon>
        <taxon>Dreissenoidea</taxon>
        <taxon>Dreissenidae</taxon>
        <taxon>Dreissena</taxon>
    </lineage>
</organism>
<feature type="domain" description="G-protein coupled receptors family 1 profile" evidence="10">
    <location>
        <begin position="42"/>
        <end position="302"/>
    </location>
</feature>
<evidence type="ECO:0000256" key="9">
    <source>
        <dbReference type="SAM" id="Phobius"/>
    </source>
</evidence>
<dbReference type="PANTHER" id="PTHR22752">
    <property type="entry name" value="G PROTEIN-COUPLED RECEPTOR"/>
    <property type="match status" value="1"/>
</dbReference>
<name>A0A9D4DTR2_DREPO</name>
<dbReference type="AlphaFoldDB" id="A0A9D4DTR2"/>
<keyword evidence="6 9" id="KW-0472">Membrane</keyword>
<evidence type="ECO:0000256" key="5">
    <source>
        <dbReference type="ARBA" id="ARBA00023040"/>
    </source>
</evidence>
<evidence type="ECO:0000313" key="11">
    <source>
        <dbReference type="EMBL" id="KAH3754160.1"/>
    </source>
</evidence>
<comment type="subcellular location">
    <subcellularLocation>
        <location evidence="1">Cell membrane</location>
        <topology evidence="1">Multi-pass membrane protein</topology>
    </subcellularLocation>
</comment>
<gene>
    <name evidence="11" type="ORF">DPMN_188823</name>
</gene>
<dbReference type="Pfam" id="PF00001">
    <property type="entry name" value="7tm_1"/>
    <property type="match status" value="1"/>
</dbReference>
<dbReference type="GO" id="GO:0005886">
    <property type="term" value="C:plasma membrane"/>
    <property type="evidence" value="ECO:0007669"/>
    <property type="project" value="UniProtKB-SubCell"/>
</dbReference>
<keyword evidence="12" id="KW-1185">Reference proteome</keyword>
<dbReference type="PRINTS" id="PR00237">
    <property type="entry name" value="GPCRRHODOPSN"/>
</dbReference>
<feature type="transmembrane region" description="Helical" evidence="9">
    <location>
        <begin position="142"/>
        <end position="162"/>
    </location>
</feature>
<dbReference type="CDD" id="cd00637">
    <property type="entry name" value="7tm_classA_rhodopsin-like"/>
    <property type="match status" value="1"/>
</dbReference>
<dbReference type="GO" id="GO:0004930">
    <property type="term" value="F:G protein-coupled receptor activity"/>
    <property type="evidence" value="ECO:0007669"/>
    <property type="project" value="UniProtKB-KW"/>
</dbReference>
<keyword evidence="8" id="KW-0807">Transducer</keyword>
<feature type="transmembrane region" description="Helical" evidence="9">
    <location>
        <begin position="286"/>
        <end position="307"/>
    </location>
</feature>
<reference evidence="11" key="2">
    <citation type="submission" date="2020-11" db="EMBL/GenBank/DDBJ databases">
        <authorList>
            <person name="McCartney M.A."/>
            <person name="Auch B."/>
            <person name="Kono T."/>
            <person name="Mallez S."/>
            <person name="Becker A."/>
            <person name="Gohl D.M."/>
            <person name="Silverstein K.A.T."/>
            <person name="Koren S."/>
            <person name="Bechman K.B."/>
            <person name="Herman A."/>
            <person name="Abrahante J.E."/>
            <person name="Garbe J."/>
        </authorList>
    </citation>
    <scope>NUCLEOTIDE SEQUENCE</scope>
    <source>
        <strain evidence="11">Duluth1</strain>
        <tissue evidence="11">Whole animal</tissue>
    </source>
</reference>
<evidence type="ECO:0000256" key="4">
    <source>
        <dbReference type="ARBA" id="ARBA00022989"/>
    </source>
</evidence>
<dbReference type="InterPro" id="IPR000276">
    <property type="entry name" value="GPCR_Rhodpsn"/>
</dbReference>
<accession>A0A9D4DTR2</accession>
<dbReference type="Gene3D" id="1.20.1070.10">
    <property type="entry name" value="Rhodopsin 7-helix transmembrane proteins"/>
    <property type="match status" value="1"/>
</dbReference>
<evidence type="ECO:0000256" key="2">
    <source>
        <dbReference type="ARBA" id="ARBA00022475"/>
    </source>
</evidence>
<evidence type="ECO:0000259" key="10">
    <source>
        <dbReference type="PROSITE" id="PS50262"/>
    </source>
</evidence>
<dbReference type="EMBL" id="JAIWYP010000010">
    <property type="protein sequence ID" value="KAH3754160.1"/>
    <property type="molecule type" value="Genomic_DNA"/>
</dbReference>
<evidence type="ECO:0000256" key="8">
    <source>
        <dbReference type="ARBA" id="ARBA00023224"/>
    </source>
</evidence>
<sequence length="418" mass="45974">MNNTSFSGNESLTEDSEFLMSTSVSIFLGVLALLLAIGTLVANTLLIAAVFRTTYLHTKTNAFLVCVSASDIIFSVFVMPFSAVVFYVSSITLNVPLCKFVAYMTSLSRAGKSLSMLGVSLDRCIAISHPLQYSAFVTKKTTSAFISVIWFVSAGFALLPLINVGNYGFVEMYGRCLLYEHSSPAFTVVKETLCTIVPSCIILVTLVIIMVEVRSHHRVTAIAQLSVVMYTGPRGGQAINFNRSTYRAMRAFLIITAIYLCTCFPHALYIVLAAGNQRHSKTFIRLVYFLYYVCNISTPLVITTLNIKFRQSIKSLFKPHNKVVPLRETEVYTISTGLQSVMEASIAFSHITTKDLAVNRLTRTEMPLPGMSSKSPMVAHFQPKRVPSLLDIRSSSDSASCNVIIAHAPLRKSSSSPI</sequence>
<evidence type="ECO:0000256" key="3">
    <source>
        <dbReference type="ARBA" id="ARBA00022692"/>
    </source>
</evidence>
<dbReference type="PROSITE" id="PS50262">
    <property type="entry name" value="G_PROTEIN_RECEP_F1_2"/>
    <property type="match status" value="1"/>
</dbReference>
<reference evidence="11" key="1">
    <citation type="journal article" date="2019" name="bioRxiv">
        <title>The Genome of the Zebra Mussel, Dreissena polymorpha: A Resource for Invasive Species Research.</title>
        <authorList>
            <person name="McCartney M.A."/>
            <person name="Auch B."/>
            <person name="Kono T."/>
            <person name="Mallez S."/>
            <person name="Zhang Y."/>
            <person name="Obille A."/>
            <person name="Becker A."/>
            <person name="Abrahante J.E."/>
            <person name="Garbe J."/>
            <person name="Badalamenti J.P."/>
            <person name="Herman A."/>
            <person name="Mangelson H."/>
            <person name="Liachko I."/>
            <person name="Sullivan S."/>
            <person name="Sone E.D."/>
            <person name="Koren S."/>
            <person name="Silverstein K.A.T."/>
            <person name="Beckman K.B."/>
            <person name="Gohl D.M."/>
        </authorList>
    </citation>
    <scope>NUCLEOTIDE SEQUENCE</scope>
    <source>
        <strain evidence="11">Duluth1</strain>
        <tissue evidence="11">Whole animal</tissue>
    </source>
</reference>
<proteinExistence type="predicted"/>
<evidence type="ECO:0000256" key="7">
    <source>
        <dbReference type="ARBA" id="ARBA00023170"/>
    </source>
</evidence>
<dbReference type="SUPFAM" id="SSF81321">
    <property type="entry name" value="Family A G protein-coupled receptor-like"/>
    <property type="match status" value="1"/>
</dbReference>
<keyword evidence="3 9" id="KW-0812">Transmembrane</keyword>
<protein>
    <recommendedName>
        <fullName evidence="10">G-protein coupled receptors family 1 profile domain-containing protein</fullName>
    </recommendedName>
</protein>
<feature type="transmembrane region" description="Helical" evidence="9">
    <location>
        <begin position="63"/>
        <end position="88"/>
    </location>
</feature>
<keyword evidence="4 9" id="KW-1133">Transmembrane helix</keyword>
<feature type="transmembrane region" description="Helical" evidence="9">
    <location>
        <begin position="26"/>
        <end position="51"/>
    </location>
</feature>
<comment type="caution">
    <text evidence="11">The sequence shown here is derived from an EMBL/GenBank/DDBJ whole genome shotgun (WGS) entry which is preliminary data.</text>
</comment>
<keyword evidence="7" id="KW-0675">Receptor</keyword>
<dbReference type="Proteomes" id="UP000828390">
    <property type="component" value="Unassembled WGS sequence"/>
</dbReference>
<evidence type="ECO:0000256" key="6">
    <source>
        <dbReference type="ARBA" id="ARBA00023136"/>
    </source>
</evidence>
<dbReference type="InterPro" id="IPR017452">
    <property type="entry name" value="GPCR_Rhodpsn_7TM"/>
</dbReference>